<proteinExistence type="predicted"/>
<dbReference type="EMBL" id="CVRI01000047">
    <property type="protein sequence ID" value="CRK98048.1"/>
    <property type="molecule type" value="Genomic_DNA"/>
</dbReference>
<name>A0A1J1ICT3_9DIPT</name>
<gene>
    <name evidence="1" type="ORF">CLUMA_CG011417</name>
</gene>
<evidence type="ECO:0000313" key="1">
    <source>
        <dbReference type="EMBL" id="CRK98048.1"/>
    </source>
</evidence>
<reference evidence="1 2" key="1">
    <citation type="submission" date="2015-04" db="EMBL/GenBank/DDBJ databases">
        <authorList>
            <person name="Syromyatnikov M.Y."/>
            <person name="Popov V.N."/>
        </authorList>
    </citation>
    <scope>NUCLEOTIDE SEQUENCE [LARGE SCALE GENOMIC DNA]</scope>
</reference>
<evidence type="ECO:0000313" key="2">
    <source>
        <dbReference type="Proteomes" id="UP000183832"/>
    </source>
</evidence>
<sequence length="68" mass="7978">MDFSGTYLLSMPPFSKPFSAEQEELNEIKKKYVADEFMTQLPYVTIVKHNYPSRPVLTLLSLRHLEEE</sequence>
<accession>A0A1J1ICT3</accession>
<organism evidence="1 2">
    <name type="scientific">Clunio marinus</name>
    <dbReference type="NCBI Taxonomy" id="568069"/>
    <lineage>
        <taxon>Eukaryota</taxon>
        <taxon>Metazoa</taxon>
        <taxon>Ecdysozoa</taxon>
        <taxon>Arthropoda</taxon>
        <taxon>Hexapoda</taxon>
        <taxon>Insecta</taxon>
        <taxon>Pterygota</taxon>
        <taxon>Neoptera</taxon>
        <taxon>Endopterygota</taxon>
        <taxon>Diptera</taxon>
        <taxon>Nematocera</taxon>
        <taxon>Chironomoidea</taxon>
        <taxon>Chironomidae</taxon>
        <taxon>Clunio</taxon>
    </lineage>
</organism>
<dbReference type="Proteomes" id="UP000183832">
    <property type="component" value="Unassembled WGS sequence"/>
</dbReference>
<keyword evidence="2" id="KW-1185">Reference proteome</keyword>
<protein>
    <submittedName>
        <fullName evidence="1">CLUMA_CG011417, isoform A</fullName>
    </submittedName>
</protein>
<dbReference type="AlphaFoldDB" id="A0A1J1ICT3"/>